<dbReference type="OrthoDB" id="43460at2759"/>
<dbReference type="Proteomes" id="UP000245383">
    <property type="component" value="Unassembled WGS sequence"/>
</dbReference>
<organism evidence="1 2">
    <name type="scientific">Smittium simulii</name>
    <dbReference type="NCBI Taxonomy" id="133385"/>
    <lineage>
        <taxon>Eukaryota</taxon>
        <taxon>Fungi</taxon>
        <taxon>Fungi incertae sedis</taxon>
        <taxon>Zoopagomycota</taxon>
        <taxon>Kickxellomycotina</taxon>
        <taxon>Harpellomycetes</taxon>
        <taxon>Harpellales</taxon>
        <taxon>Legeriomycetaceae</taxon>
        <taxon>Smittium</taxon>
    </lineage>
</organism>
<dbReference type="AlphaFoldDB" id="A0A2T9Y2I9"/>
<dbReference type="EMBL" id="MBFR01000662">
    <property type="protein sequence ID" value="PVU86474.1"/>
    <property type="molecule type" value="Genomic_DNA"/>
</dbReference>
<comment type="caution">
    <text evidence="1">The sequence shown here is derived from an EMBL/GenBank/DDBJ whole genome shotgun (WGS) entry which is preliminary data.</text>
</comment>
<evidence type="ECO:0000313" key="2">
    <source>
        <dbReference type="Proteomes" id="UP000245383"/>
    </source>
</evidence>
<reference evidence="1 2" key="1">
    <citation type="journal article" date="2018" name="MBio">
        <title>Comparative Genomics Reveals the Core Gene Toolbox for the Fungus-Insect Symbiosis.</title>
        <authorList>
            <person name="Wang Y."/>
            <person name="Stata M."/>
            <person name="Wang W."/>
            <person name="Stajich J.E."/>
            <person name="White M.M."/>
            <person name="Moncalvo J.M."/>
        </authorList>
    </citation>
    <scope>NUCLEOTIDE SEQUENCE [LARGE SCALE GENOMIC DNA]</scope>
    <source>
        <strain evidence="1 2">SWE-8-4</strain>
    </source>
</reference>
<dbReference type="InterPro" id="IPR019412">
    <property type="entry name" value="IML2/TPR_39"/>
</dbReference>
<gene>
    <name evidence="1" type="ORF">BB561_006691</name>
</gene>
<protein>
    <submittedName>
        <fullName evidence="1">Uncharacterized protein</fullName>
    </submittedName>
</protein>
<name>A0A2T9Y2I9_9FUNG</name>
<dbReference type="GO" id="GO:0005634">
    <property type="term" value="C:nucleus"/>
    <property type="evidence" value="ECO:0007669"/>
    <property type="project" value="TreeGrafter"/>
</dbReference>
<keyword evidence="2" id="KW-1185">Reference proteome</keyword>
<accession>A0A2T9Y2I9</accession>
<sequence length="461" mass="51811">MPSLLSTQIDKISDTAQTNDSKKLSVDLVSENLKKIPDSRLKHVSSNFEYYQNSNLIYAGLDNTGLELKKNSESILNPTQSLYQTSEYANSISSKKLSIRSLSAKNQLDENEFIKNIELATNAVYSFLNADYSIAESILYKGYHNDLIYFVECYATITLIKAAISFDKTILAESFSACTRMVDLVNQSKKKLETLKIKNKESQPALSWLISNVSNVSKIVSIPSSNNSFIKISKTSLVTIHLDLMCAEAYLLRSVANAILNGGLLAFLKDGWNIKKAYFTYKTYLGYARWCAEEGSQEAKNANKNLDQDFKSSVYLGAGIFNIVLSMLPQRLLKVFDFVGFVGNSKNGIEALKISSCLNFEAADDIDNIKNKFCYPYNQSYSMSVESFETARNQFTDSSETPIDSSKYNKDIALISNSKNLYQNNLFKDQTLKYNMRAEISALVLIFYHTILSAETGVERF</sequence>
<evidence type="ECO:0000313" key="1">
    <source>
        <dbReference type="EMBL" id="PVU86474.1"/>
    </source>
</evidence>
<dbReference type="GO" id="GO:0005741">
    <property type="term" value="C:mitochondrial outer membrane"/>
    <property type="evidence" value="ECO:0007669"/>
    <property type="project" value="TreeGrafter"/>
</dbReference>
<dbReference type="PANTHER" id="PTHR31859">
    <property type="entry name" value="TETRATRICOPEPTIDE REPEAT PROTEIN 39 FAMILY MEMBER"/>
    <property type="match status" value="1"/>
</dbReference>
<dbReference type="Pfam" id="PF10300">
    <property type="entry name" value="Iml2-TPR_39"/>
    <property type="match status" value="1"/>
</dbReference>
<dbReference type="PANTHER" id="PTHR31859:SF1">
    <property type="entry name" value="TETRATRICOPEPTIDE REPEAT PROTEIN 39C"/>
    <property type="match status" value="1"/>
</dbReference>
<dbReference type="GO" id="GO:0005829">
    <property type="term" value="C:cytosol"/>
    <property type="evidence" value="ECO:0007669"/>
    <property type="project" value="TreeGrafter"/>
</dbReference>
<proteinExistence type="predicted"/>